<gene>
    <name evidence="2" type="ORF">JDO7802_01687</name>
</gene>
<organism evidence="2 3">
    <name type="scientific">Jannaschia donghaensis</name>
    <dbReference type="NCBI Taxonomy" id="420998"/>
    <lineage>
        <taxon>Bacteria</taxon>
        <taxon>Pseudomonadati</taxon>
        <taxon>Pseudomonadota</taxon>
        <taxon>Alphaproteobacteria</taxon>
        <taxon>Rhodobacterales</taxon>
        <taxon>Roseobacteraceae</taxon>
        <taxon>Jannaschia</taxon>
    </lineage>
</organism>
<keyword evidence="1" id="KW-1133">Transmembrane helix</keyword>
<proteinExistence type="predicted"/>
<keyword evidence="1" id="KW-0472">Membrane</keyword>
<feature type="transmembrane region" description="Helical" evidence="1">
    <location>
        <begin position="18"/>
        <end position="37"/>
    </location>
</feature>
<name>A0A0M6YH44_9RHOB</name>
<dbReference type="AlphaFoldDB" id="A0A0M6YH44"/>
<dbReference type="OrthoDB" id="7659291at2"/>
<keyword evidence="1" id="KW-0812">Transmembrane</keyword>
<sequence>MVSEPKDAPVPDKSKTKFYIGLVVAILIGGALVIFVLPNLYASTTEGPAADAIDGVVVPGEDGLQTLDGDAVVPTEGDPQATSN</sequence>
<dbReference type="RefSeq" id="WP_055084425.1">
    <property type="nucleotide sequence ID" value="NZ_CXSU01000011.1"/>
</dbReference>
<dbReference type="EMBL" id="CXSU01000011">
    <property type="protein sequence ID" value="CTQ49672.1"/>
    <property type="molecule type" value="Genomic_DNA"/>
</dbReference>
<evidence type="ECO:0000313" key="2">
    <source>
        <dbReference type="EMBL" id="CTQ49672.1"/>
    </source>
</evidence>
<reference evidence="2 3" key="1">
    <citation type="submission" date="2015-07" db="EMBL/GenBank/DDBJ databases">
        <authorList>
            <person name="Noorani M."/>
        </authorList>
    </citation>
    <scope>NUCLEOTIDE SEQUENCE [LARGE SCALE GENOMIC DNA]</scope>
    <source>
        <strain evidence="2 3">CECT 7802</strain>
    </source>
</reference>
<evidence type="ECO:0000256" key="1">
    <source>
        <dbReference type="SAM" id="Phobius"/>
    </source>
</evidence>
<accession>A0A0M6YH44</accession>
<dbReference type="STRING" id="420998.JDO7802_01687"/>
<dbReference type="Proteomes" id="UP000049222">
    <property type="component" value="Unassembled WGS sequence"/>
</dbReference>
<keyword evidence="3" id="KW-1185">Reference proteome</keyword>
<evidence type="ECO:0000313" key="3">
    <source>
        <dbReference type="Proteomes" id="UP000049222"/>
    </source>
</evidence>
<protein>
    <submittedName>
        <fullName evidence="2">Uncharacterized protein</fullName>
    </submittedName>
</protein>